<dbReference type="InterPro" id="IPR020904">
    <property type="entry name" value="Sc_DH/Rdtase_CS"/>
</dbReference>
<dbReference type="SUPFAM" id="SSF51735">
    <property type="entry name" value="NAD(P)-binding Rossmann-fold domains"/>
    <property type="match status" value="1"/>
</dbReference>
<dbReference type="PRINTS" id="PR00080">
    <property type="entry name" value="SDRFAMILY"/>
</dbReference>
<evidence type="ECO:0000259" key="4">
    <source>
        <dbReference type="SMART" id="SM00822"/>
    </source>
</evidence>
<feature type="domain" description="Ketoreductase" evidence="4">
    <location>
        <begin position="22"/>
        <end position="218"/>
    </location>
</feature>
<gene>
    <name evidence="5" type="ORF">DFR68_101939</name>
</gene>
<evidence type="ECO:0000256" key="3">
    <source>
        <dbReference type="RuleBase" id="RU000363"/>
    </source>
</evidence>
<protein>
    <submittedName>
        <fullName evidence="5">NAD(P)-dependent dehydrogenase (Short-subunit alcohol dehydrogenase family)</fullName>
    </submittedName>
</protein>
<keyword evidence="2" id="KW-0560">Oxidoreductase</keyword>
<sequence length="321" mass="33642">MSPDEQTNKARGAVPELRFDDRVAVITGAGRGLGRAYARLLGARGAKVIVNDTGAAISGDGADLDVAGQVAQEISAEGGEAVACTESVATPAGGSAIVESALDAYGRIDILIHNAGNNRYAPLTEMTYDDFEAVLDVHLRGAFHVVRAAFPRMRDAGYGRVVLTSSIGGLYGNTKVANYAAAKAGIIGLSTVVALEGAEHGVRSNVIVPAALTRLADGLDTSAYPPMQPELTAPAVGWLAHESCSITAELLVAIAGRIARAFIAETPGVYRPSWTVEEVAEHIDAIRDTKDFWLLPAVPSGHAEHIGRSFAMATEGQRTWR</sequence>
<evidence type="ECO:0000256" key="1">
    <source>
        <dbReference type="ARBA" id="ARBA00006484"/>
    </source>
</evidence>
<dbReference type="AlphaFoldDB" id="A0A370HGA7"/>
<dbReference type="Pfam" id="PF00106">
    <property type="entry name" value="adh_short"/>
    <property type="match status" value="1"/>
</dbReference>
<proteinExistence type="inferred from homology"/>
<organism evidence="5 6">
    <name type="scientific">Nocardia mexicana</name>
    <dbReference type="NCBI Taxonomy" id="279262"/>
    <lineage>
        <taxon>Bacteria</taxon>
        <taxon>Bacillati</taxon>
        <taxon>Actinomycetota</taxon>
        <taxon>Actinomycetes</taxon>
        <taxon>Mycobacteriales</taxon>
        <taxon>Nocardiaceae</taxon>
        <taxon>Nocardia</taxon>
    </lineage>
</organism>
<evidence type="ECO:0000313" key="6">
    <source>
        <dbReference type="Proteomes" id="UP000255355"/>
    </source>
</evidence>
<dbReference type="SMART" id="SM00822">
    <property type="entry name" value="PKS_KR"/>
    <property type="match status" value="1"/>
</dbReference>
<dbReference type="EMBL" id="QQAZ01000001">
    <property type="protein sequence ID" value="RDI56102.1"/>
    <property type="molecule type" value="Genomic_DNA"/>
</dbReference>
<dbReference type="PANTHER" id="PTHR45024">
    <property type="entry name" value="DEHYDROGENASES, SHORT CHAIN"/>
    <property type="match status" value="1"/>
</dbReference>
<comment type="caution">
    <text evidence="5">The sequence shown here is derived from an EMBL/GenBank/DDBJ whole genome shotgun (WGS) entry which is preliminary data.</text>
</comment>
<dbReference type="Gene3D" id="3.40.50.720">
    <property type="entry name" value="NAD(P)-binding Rossmann-like Domain"/>
    <property type="match status" value="1"/>
</dbReference>
<dbReference type="Proteomes" id="UP000255355">
    <property type="component" value="Unassembled WGS sequence"/>
</dbReference>
<name>A0A370HGA7_9NOCA</name>
<dbReference type="InterPro" id="IPR057326">
    <property type="entry name" value="KR_dom"/>
</dbReference>
<reference evidence="5 6" key="1">
    <citation type="submission" date="2018-07" db="EMBL/GenBank/DDBJ databases">
        <title>Genomic Encyclopedia of Type Strains, Phase IV (KMG-IV): sequencing the most valuable type-strain genomes for metagenomic binning, comparative biology and taxonomic classification.</title>
        <authorList>
            <person name="Goeker M."/>
        </authorList>
    </citation>
    <scope>NUCLEOTIDE SEQUENCE [LARGE SCALE GENOMIC DNA]</scope>
    <source>
        <strain evidence="5 6">DSM 44952</strain>
    </source>
</reference>
<accession>A0A370HGA7</accession>
<keyword evidence="6" id="KW-1185">Reference proteome</keyword>
<dbReference type="InterPro" id="IPR002347">
    <property type="entry name" value="SDR_fam"/>
</dbReference>
<dbReference type="InterPro" id="IPR051687">
    <property type="entry name" value="Peroxisomal_Beta-Oxidation"/>
</dbReference>
<evidence type="ECO:0000313" key="5">
    <source>
        <dbReference type="EMBL" id="RDI56102.1"/>
    </source>
</evidence>
<dbReference type="RefSeq" id="WP_174556855.1">
    <property type="nucleotide sequence ID" value="NZ_QQAZ01000001.1"/>
</dbReference>
<dbReference type="InterPro" id="IPR036291">
    <property type="entry name" value="NAD(P)-bd_dom_sf"/>
</dbReference>
<dbReference type="STRING" id="1210089.GCA_001613165_01775"/>
<evidence type="ECO:0000256" key="2">
    <source>
        <dbReference type="ARBA" id="ARBA00023002"/>
    </source>
</evidence>
<dbReference type="PRINTS" id="PR00081">
    <property type="entry name" value="GDHRDH"/>
</dbReference>
<dbReference type="PANTHER" id="PTHR45024:SF2">
    <property type="entry name" value="SCP2 DOMAIN-CONTAINING PROTEIN"/>
    <property type="match status" value="1"/>
</dbReference>
<dbReference type="GO" id="GO:0016491">
    <property type="term" value="F:oxidoreductase activity"/>
    <property type="evidence" value="ECO:0007669"/>
    <property type="project" value="UniProtKB-KW"/>
</dbReference>
<comment type="similarity">
    <text evidence="1 3">Belongs to the short-chain dehydrogenases/reductases (SDR) family.</text>
</comment>
<dbReference type="PROSITE" id="PS00061">
    <property type="entry name" value="ADH_SHORT"/>
    <property type="match status" value="1"/>
</dbReference>